<dbReference type="SUPFAM" id="SSF55811">
    <property type="entry name" value="Nudix"/>
    <property type="match status" value="1"/>
</dbReference>
<keyword evidence="4" id="KW-1185">Reference proteome</keyword>
<dbReference type="Gene3D" id="3.90.79.10">
    <property type="entry name" value="Nucleoside Triphosphate Pyrophosphohydrolase"/>
    <property type="match status" value="1"/>
</dbReference>
<feature type="domain" description="Nudix hydrolase" evidence="2">
    <location>
        <begin position="44"/>
        <end position="181"/>
    </location>
</feature>
<dbReference type="CDD" id="cd03674">
    <property type="entry name" value="NUDIX_Hydrolase"/>
    <property type="match status" value="1"/>
</dbReference>
<name>A0ABT7UAN9_9FIRM</name>
<dbReference type="PANTHER" id="PTHR43736">
    <property type="entry name" value="ADP-RIBOSE PYROPHOSPHATASE"/>
    <property type="match status" value="1"/>
</dbReference>
<dbReference type="InterPro" id="IPR000086">
    <property type="entry name" value="NUDIX_hydrolase_dom"/>
</dbReference>
<dbReference type="Proteomes" id="UP001529340">
    <property type="component" value="Unassembled WGS sequence"/>
</dbReference>
<dbReference type="Pfam" id="PF00293">
    <property type="entry name" value="NUDIX"/>
    <property type="match status" value="1"/>
</dbReference>
<dbReference type="PROSITE" id="PS51462">
    <property type="entry name" value="NUDIX"/>
    <property type="match status" value="1"/>
</dbReference>
<comment type="caution">
    <text evidence="3">The sequence shown here is derived from an EMBL/GenBank/DDBJ whole genome shotgun (WGS) entry which is preliminary data.</text>
</comment>
<evidence type="ECO:0000313" key="3">
    <source>
        <dbReference type="EMBL" id="MDM8156706.1"/>
    </source>
</evidence>
<protein>
    <submittedName>
        <fullName evidence="3">NUDIX domain-containing protein</fullName>
    </submittedName>
</protein>
<reference evidence="4" key="1">
    <citation type="submission" date="2023-06" db="EMBL/GenBank/DDBJ databases">
        <title>Identification and characterization of horizontal gene transfer across gut microbiota members of farm animals based on homology search.</title>
        <authorList>
            <person name="Zeman M."/>
            <person name="Kubasova T."/>
            <person name="Jahodarova E."/>
            <person name="Nykrynova M."/>
            <person name="Rychlik I."/>
        </authorList>
    </citation>
    <scope>NUCLEOTIDE SEQUENCE [LARGE SCALE GENOMIC DNA]</scope>
    <source>
        <strain evidence="4">ET39</strain>
    </source>
</reference>
<reference evidence="3 4" key="3">
    <citation type="submission" date="2023-06" db="EMBL/GenBank/DDBJ databases">
        <authorList>
            <person name="Zeman M."/>
            <person name="Kubasova T."/>
            <person name="Jahodarova E."/>
            <person name="Nykrynova M."/>
            <person name="Rychlik I."/>
        </authorList>
    </citation>
    <scope>NUCLEOTIDE SEQUENCE [LARGE SCALE GENOMIC DNA]</scope>
    <source>
        <strain evidence="3 4">ET39</strain>
    </source>
</reference>
<evidence type="ECO:0000256" key="1">
    <source>
        <dbReference type="ARBA" id="ARBA00005582"/>
    </source>
</evidence>
<evidence type="ECO:0000313" key="4">
    <source>
        <dbReference type="Proteomes" id="UP001529340"/>
    </source>
</evidence>
<gene>
    <name evidence="3" type="ORF">QUV96_03530</name>
</gene>
<evidence type="ECO:0000259" key="2">
    <source>
        <dbReference type="PROSITE" id="PS51462"/>
    </source>
</evidence>
<dbReference type="InterPro" id="IPR015797">
    <property type="entry name" value="NUDIX_hydrolase-like_dom_sf"/>
</dbReference>
<proteinExistence type="inferred from homology"/>
<accession>A0ABT7UAN9</accession>
<sequence>MTHGELQALFEAYVPWNEQERNDRELALQAFRSFDDLLTRENTILHLCASPWIISRDHRQVLLVYHRLYDSWGWSGGHCDGDGVLWRVAKREGMEESGITSLALADERPIGIDVLSVPRHHKNGALVSAHLHLNVTYLFYGDPALSLSHKADEVKGARWFDVEAIPRIVKEKAMLPVYAKLCERARTL</sequence>
<dbReference type="RefSeq" id="WP_289607174.1">
    <property type="nucleotide sequence ID" value="NZ_JAUDCG010000011.1"/>
</dbReference>
<reference evidence="3 4" key="2">
    <citation type="submission" date="2023-06" db="EMBL/GenBank/DDBJ databases">
        <title>Identification and characterization of horizontal gene transfer across gut microbiota members of farm animals based on homology search.</title>
        <authorList>
            <person name="Schwarzerova J."/>
            <person name="Nykrynova M."/>
            <person name="Jureckova K."/>
            <person name="Cejkova D."/>
            <person name="Rychlik I."/>
        </authorList>
    </citation>
    <scope>NUCLEOTIDE SEQUENCE [LARGE SCALE GENOMIC DNA]</scope>
    <source>
        <strain evidence="3 4">ET39</strain>
    </source>
</reference>
<comment type="similarity">
    <text evidence="1">Belongs to the Nudix hydrolase family.</text>
</comment>
<organism evidence="3 4">
    <name type="scientific">Amedibacillus dolichus</name>
    <dbReference type="NCBI Taxonomy" id="31971"/>
    <lineage>
        <taxon>Bacteria</taxon>
        <taxon>Bacillati</taxon>
        <taxon>Bacillota</taxon>
        <taxon>Erysipelotrichia</taxon>
        <taxon>Erysipelotrichales</taxon>
        <taxon>Erysipelotrichaceae</taxon>
        <taxon>Amedibacillus</taxon>
    </lineage>
</organism>
<dbReference type="PANTHER" id="PTHR43736:SF1">
    <property type="entry name" value="DIHYDRONEOPTERIN TRIPHOSPHATE DIPHOSPHATASE"/>
    <property type="match status" value="1"/>
</dbReference>
<dbReference type="EMBL" id="JAUDCG010000011">
    <property type="protein sequence ID" value="MDM8156706.1"/>
    <property type="molecule type" value="Genomic_DNA"/>
</dbReference>